<dbReference type="Proteomes" id="UP001321473">
    <property type="component" value="Unassembled WGS sequence"/>
</dbReference>
<name>A0AAQ4FEY0_AMBAM</name>
<comment type="caution">
    <text evidence="1">The sequence shown here is derived from an EMBL/GenBank/DDBJ whole genome shotgun (WGS) entry which is preliminary data.</text>
</comment>
<evidence type="ECO:0000313" key="2">
    <source>
        <dbReference type="Proteomes" id="UP001321473"/>
    </source>
</evidence>
<proteinExistence type="predicted"/>
<sequence>MGDVVDYPANTAGRLYLDAAFEYTVSRDTEIVNLICLVSGEPPQLEEMDCIANSSLSEYSCCRLCDVVVHCCYSLGKDLKLQSGNRVQAVAENTTEARPTSEGRRAASQLLGILADDAAWRRLATHSDRAKCARTVIRVVKASKFDGVHLLAPRRERSARGFYDFVFYDLVVGLAADVAARLQKENYSFGFFLPQGALGTRSLHNSAEEDPERPTQRAFLPRFFGVLEDCCRRQVATTAGSARSLNERDHGERDRLEKRQFRLLRSRAGGGRISQAWWALRSIEIAECSS</sequence>
<dbReference type="EMBL" id="JARKHS020003720">
    <property type="protein sequence ID" value="KAK8785265.1"/>
    <property type="molecule type" value="Genomic_DNA"/>
</dbReference>
<accession>A0AAQ4FEY0</accession>
<reference evidence="1 2" key="1">
    <citation type="journal article" date="2023" name="Arcadia Sci">
        <title>De novo assembly of a long-read Amblyomma americanum tick genome.</title>
        <authorList>
            <person name="Chou S."/>
            <person name="Poskanzer K.E."/>
            <person name="Rollins M."/>
            <person name="Thuy-Boun P.S."/>
        </authorList>
    </citation>
    <scope>NUCLEOTIDE SEQUENCE [LARGE SCALE GENOMIC DNA]</scope>
    <source>
        <strain evidence="1">F_SG_1</strain>
        <tissue evidence="1">Salivary glands</tissue>
    </source>
</reference>
<evidence type="ECO:0000313" key="1">
    <source>
        <dbReference type="EMBL" id="KAK8785265.1"/>
    </source>
</evidence>
<protein>
    <submittedName>
        <fullName evidence="1">Uncharacterized protein</fullName>
    </submittedName>
</protein>
<gene>
    <name evidence="1" type="ORF">V5799_008369</name>
</gene>
<dbReference type="AlphaFoldDB" id="A0AAQ4FEY0"/>
<keyword evidence="2" id="KW-1185">Reference proteome</keyword>
<organism evidence="1 2">
    <name type="scientific">Amblyomma americanum</name>
    <name type="common">Lone star tick</name>
    <dbReference type="NCBI Taxonomy" id="6943"/>
    <lineage>
        <taxon>Eukaryota</taxon>
        <taxon>Metazoa</taxon>
        <taxon>Ecdysozoa</taxon>
        <taxon>Arthropoda</taxon>
        <taxon>Chelicerata</taxon>
        <taxon>Arachnida</taxon>
        <taxon>Acari</taxon>
        <taxon>Parasitiformes</taxon>
        <taxon>Ixodida</taxon>
        <taxon>Ixodoidea</taxon>
        <taxon>Ixodidae</taxon>
        <taxon>Amblyomminae</taxon>
        <taxon>Amblyomma</taxon>
    </lineage>
</organism>